<accession>A0ABW1L746</accession>
<dbReference type="Pfam" id="PF00005">
    <property type="entry name" value="ABC_tran"/>
    <property type="match status" value="1"/>
</dbReference>
<proteinExistence type="predicted"/>
<feature type="domain" description="ABC transporter" evidence="4">
    <location>
        <begin position="2"/>
        <end position="227"/>
    </location>
</feature>
<protein>
    <submittedName>
        <fullName evidence="5">ATP-binding cassette domain-containing protein</fullName>
    </submittedName>
</protein>
<reference evidence="6" key="1">
    <citation type="journal article" date="2019" name="Int. J. Syst. Evol. Microbiol.">
        <title>The Global Catalogue of Microorganisms (GCM) 10K type strain sequencing project: providing services to taxonomists for standard genome sequencing and annotation.</title>
        <authorList>
            <consortium name="The Broad Institute Genomics Platform"/>
            <consortium name="The Broad Institute Genome Sequencing Center for Infectious Disease"/>
            <person name="Wu L."/>
            <person name="Ma J."/>
        </authorList>
    </citation>
    <scope>NUCLEOTIDE SEQUENCE [LARGE SCALE GENOMIC DNA]</scope>
    <source>
        <strain evidence="6">CCUG 54527</strain>
    </source>
</reference>
<dbReference type="PANTHER" id="PTHR42939:SF1">
    <property type="entry name" value="ABC TRANSPORTER ATP-BINDING PROTEIN ALBC-RELATED"/>
    <property type="match status" value="1"/>
</dbReference>
<keyword evidence="2" id="KW-0547">Nucleotide-binding</keyword>
<dbReference type="PROSITE" id="PS50893">
    <property type="entry name" value="ABC_TRANSPORTER_2"/>
    <property type="match status" value="1"/>
</dbReference>
<evidence type="ECO:0000256" key="1">
    <source>
        <dbReference type="ARBA" id="ARBA00022448"/>
    </source>
</evidence>
<keyword evidence="1" id="KW-0813">Transport</keyword>
<gene>
    <name evidence="5" type="ORF">ACFPYN_05955</name>
</gene>
<comment type="caution">
    <text evidence="5">The sequence shown here is derived from an EMBL/GenBank/DDBJ whole genome shotgun (WGS) entry which is preliminary data.</text>
</comment>
<dbReference type="Proteomes" id="UP001596170">
    <property type="component" value="Unassembled WGS sequence"/>
</dbReference>
<dbReference type="InterPro" id="IPR003593">
    <property type="entry name" value="AAA+_ATPase"/>
</dbReference>
<evidence type="ECO:0000256" key="3">
    <source>
        <dbReference type="ARBA" id="ARBA00022840"/>
    </source>
</evidence>
<evidence type="ECO:0000259" key="4">
    <source>
        <dbReference type="PROSITE" id="PS50893"/>
    </source>
</evidence>
<dbReference type="InterPro" id="IPR027417">
    <property type="entry name" value="P-loop_NTPase"/>
</dbReference>
<dbReference type="PANTHER" id="PTHR42939">
    <property type="entry name" value="ABC TRANSPORTER ATP-BINDING PROTEIN ALBC-RELATED"/>
    <property type="match status" value="1"/>
</dbReference>
<dbReference type="CDD" id="cd03230">
    <property type="entry name" value="ABC_DR_subfamily_A"/>
    <property type="match status" value="1"/>
</dbReference>
<evidence type="ECO:0000313" key="5">
    <source>
        <dbReference type="EMBL" id="MFC6038997.1"/>
    </source>
</evidence>
<organism evidence="5 6">
    <name type="scientific">Paenisporosarcina macmurdoensis</name>
    <dbReference type="NCBI Taxonomy" id="212659"/>
    <lineage>
        <taxon>Bacteria</taxon>
        <taxon>Bacillati</taxon>
        <taxon>Bacillota</taxon>
        <taxon>Bacilli</taxon>
        <taxon>Bacillales</taxon>
        <taxon>Caryophanaceae</taxon>
        <taxon>Paenisporosarcina</taxon>
    </lineage>
</organism>
<keyword evidence="6" id="KW-1185">Reference proteome</keyword>
<dbReference type="SMART" id="SM00382">
    <property type="entry name" value="AAA"/>
    <property type="match status" value="1"/>
</dbReference>
<evidence type="ECO:0000313" key="6">
    <source>
        <dbReference type="Proteomes" id="UP001596170"/>
    </source>
</evidence>
<sequence>MIKCENLSKKYRSTHALSNLSCVIKENTITGVIGRNGAGKTTFLKLIAGYLKKTTGELRVMDENPFNSLKVSANTIFIDDQMNLPTSLDLEELLDSFSMFYRNWNDSLAKELMAYFQLPQKAYVQNLSKGMLSTFHAIIGFAARCPLTIYDEPTTGMDAAVRKDFYRALLKDYLAFPRTILLSSHHLDEIENLLEDVLIIHQQHAFLHTSVSELKESVIGVKGEKGAVDRFILMHEKLSYTETMPGFVMAVVKMSGNVFQSKHPDLTFTNLSANEAFVYVTAPTEGGIDRVFTGS</sequence>
<dbReference type="Gene3D" id="3.40.50.300">
    <property type="entry name" value="P-loop containing nucleotide triphosphate hydrolases"/>
    <property type="match status" value="1"/>
</dbReference>
<dbReference type="SUPFAM" id="SSF52540">
    <property type="entry name" value="P-loop containing nucleoside triphosphate hydrolases"/>
    <property type="match status" value="1"/>
</dbReference>
<name>A0ABW1L746_9BACL</name>
<keyword evidence="3 5" id="KW-0067">ATP-binding</keyword>
<evidence type="ECO:0000256" key="2">
    <source>
        <dbReference type="ARBA" id="ARBA00022741"/>
    </source>
</evidence>
<dbReference type="GO" id="GO:0005524">
    <property type="term" value="F:ATP binding"/>
    <property type="evidence" value="ECO:0007669"/>
    <property type="project" value="UniProtKB-KW"/>
</dbReference>
<dbReference type="InterPro" id="IPR051782">
    <property type="entry name" value="ABC_Transporter_VariousFunc"/>
</dbReference>
<dbReference type="InterPro" id="IPR003439">
    <property type="entry name" value="ABC_transporter-like_ATP-bd"/>
</dbReference>
<dbReference type="EMBL" id="JBHSRI010000006">
    <property type="protein sequence ID" value="MFC6038997.1"/>
    <property type="molecule type" value="Genomic_DNA"/>
</dbReference>
<dbReference type="RefSeq" id="WP_377733097.1">
    <property type="nucleotide sequence ID" value="NZ_JBHSRI010000006.1"/>
</dbReference>